<accession>A0AAD6D2X6</accession>
<keyword evidence="2" id="KW-1185">Reference proteome</keyword>
<evidence type="ECO:0000313" key="1">
    <source>
        <dbReference type="EMBL" id="KAJ5552677.1"/>
    </source>
</evidence>
<gene>
    <name evidence="1" type="ORF">N7494_002055</name>
</gene>
<name>A0AAD6D2X6_9EURO</name>
<comment type="caution">
    <text evidence="1">The sequence shown here is derived from an EMBL/GenBank/DDBJ whole genome shotgun (WGS) entry which is preliminary data.</text>
</comment>
<organism evidence="1 2">
    <name type="scientific">Penicillium frequentans</name>
    <dbReference type="NCBI Taxonomy" id="3151616"/>
    <lineage>
        <taxon>Eukaryota</taxon>
        <taxon>Fungi</taxon>
        <taxon>Dikarya</taxon>
        <taxon>Ascomycota</taxon>
        <taxon>Pezizomycotina</taxon>
        <taxon>Eurotiomycetes</taxon>
        <taxon>Eurotiomycetidae</taxon>
        <taxon>Eurotiales</taxon>
        <taxon>Aspergillaceae</taxon>
        <taxon>Penicillium</taxon>
    </lineage>
</organism>
<dbReference type="EMBL" id="JAQIZZ010000002">
    <property type="protein sequence ID" value="KAJ5552677.1"/>
    <property type="molecule type" value="Genomic_DNA"/>
</dbReference>
<reference evidence="1 2" key="1">
    <citation type="journal article" date="2023" name="IMA Fungus">
        <title>Comparative genomic study of the Penicillium genus elucidates a diverse pangenome and 15 lateral gene transfer events.</title>
        <authorList>
            <person name="Petersen C."/>
            <person name="Sorensen T."/>
            <person name="Nielsen M.R."/>
            <person name="Sondergaard T.E."/>
            <person name="Sorensen J.L."/>
            <person name="Fitzpatrick D.A."/>
            <person name="Frisvad J.C."/>
            <person name="Nielsen K.L."/>
        </authorList>
    </citation>
    <scope>NUCLEOTIDE SEQUENCE [LARGE SCALE GENOMIC DNA]</scope>
    <source>
        <strain evidence="1 2">IBT 35679</strain>
    </source>
</reference>
<sequence>MATTKTNATRVRDDMVAYRQNTWGFFFYRTCYYDDDAWCECFLERMKAFADMELLDPDTENKNGDGEVLLGQLKWNIQSDPLARQFFL</sequence>
<protein>
    <submittedName>
        <fullName evidence="1">Uncharacterized protein</fullName>
    </submittedName>
</protein>
<dbReference type="AlphaFoldDB" id="A0AAD6D2X6"/>
<evidence type="ECO:0000313" key="2">
    <source>
        <dbReference type="Proteomes" id="UP001220324"/>
    </source>
</evidence>
<proteinExistence type="predicted"/>
<dbReference type="Proteomes" id="UP001220324">
    <property type="component" value="Unassembled WGS sequence"/>
</dbReference>